<keyword evidence="8" id="KW-0413">Isomerase</keyword>
<dbReference type="Pfam" id="PF01380">
    <property type="entry name" value="SIS"/>
    <property type="match status" value="1"/>
</dbReference>
<dbReference type="PANTHER" id="PTHR42745">
    <property type="match status" value="1"/>
</dbReference>
<dbReference type="InterPro" id="IPR046348">
    <property type="entry name" value="SIS_dom_sf"/>
</dbReference>
<dbReference type="GO" id="GO:0097367">
    <property type="term" value="F:carbohydrate derivative binding"/>
    <property type="evidence" value="ECO:0007669"/>
    <property type="project" value="InterPro"/>
</dbReference>
<feature type="region of interest" description="Disordered" evidence="5">
    <location>
        <begin position="392"/>
        <end position="424"/>
    </location>
</feature>
<evidence type="ECO:0000256" key="1">
    <source>
        <dbReference type="ARBA" id="ARBA00008165"/>
    </source>
</evidence>
<evidence type="ECO:0000313" key="8">
    <source>
        <dbReference type="EMBL" id="ASV74314.1"/>
    </source>
</evidence>
<feature type="domain" description="CBS" evidence="6">
    <location>
        <begin position="318"/>
        <end position="375"/>
    </location>
</feature>
<dbReference type="EMBL" id="CP018477">
    <property type="protein sequence ID" value="ASV74314.1"/>
    <property type="molecule type" value="Genomic_DNA"/>
</dbReference>
<dbReference type="InterPro" id="IPR035474">
    <property type="entry name" value="SIS_Kpsf"/>
</dbReference>
<evidence type="ECO:0000259" key="7">
    <source>
        <dbReference type="PROSITE" id="PS51464"/>
    </source>
</evidence>
<dbReference type="NCBIfam" id="TIGR00393">
    <property type="entry name" value="kpsF"/>
    <property type="match status" value="1"/>
</dbReference>
<dbReference type="GO" id="GO:0019146">
    <property type="term" value="F:arabinose-5-phosphate isomerase activity"/>
    <property type="evidence" value="ECO:0007669"/>
    <property type="project" value="UniProtKB-EC"/>
</dbReference>
<protein>
    <submittedName>
        <fullName evidence="8">Arabinose 5-phosphate isomerase</fullName>
        <ecNumber evidence="8">5.3.1.13</ecNumber>
    </submittedName>
</protein>
<dbReference type="PROSITE" id="PS51371">
    <property type="entry name" value="CBS"/>
    <property type="match status" value="1"/>
</dbReference>
<evidence type="ECO:0000256" key="5">
    <source>
        <dbReference type="SAM" id="MobiDB-lite"/>
    </source>
</evidence>
<dbReference type="EC" id="5.3.1.13" evidence="8"/>
<dbReference type="AlphaFoldDB" id="A0A286REC3"/>
<gene>
    <name evidence="8" type="ORF">THTE_1712</name>
</gene>
<name>A0A286REC3_9BACT</name>
<dbReference type="GO" id="GO:1901135">
    <property type="term" value="P:carbohydrate derivative metabolic process"/>
    <property type="evidence" value="ECO:0007669"/>
    <property type="project" value="InterPro"/>
</dbReference>
<dbReference type="InterPro" id="IPR046342">
    <property type="entry name" value="CBS_dom_sf"/>
</dbReference>
<keyword evidence="3 4" id="KW-0129">CBS domain</keyword>
<dbReference type="Gene3D" id="3.10.580.10">
    <property type="entry name" value="CBS-domain"/>
    <property type="match status" value="1"/>
</dbReference>
<feature type="domain" description="SIS" evidence="7">
    <location>
        <begin position="80"/>
        <end position="223"/>
    </location>
</feature>
<organism evidence="8 9">
    <name type="scientific">Thermogutta terrifontis</name>
    <dbReference type="NCBI Taxonomy" id="1331910"/>
    <lineage>
        <taxon>Bacteria</taxon>
        <taxon>Pseudomonadati</taxon>
        <taxon>Planctomycetota</taxon>
        <taxon>Planctomycetia</taxon>
        <taxon>Pirellulales</taxon>
        <taxon>Thermoguttaceae</taxon>
        <taxon>Thermogutta</taxon>
    </lineage>
</organism>
<dbReference type="GO" id="GO:0005975">
    <property type="term" value="P:carbohydrate metabolic process"/>
    <property type="evidence" value="ECO:0007669"/>
    <property type="project" value="InterPro"/>
</dbReference>
<dbReference type="PANTHER" id="PTHR42745:SF1">
    <property type="entry name" value="ARABINOSE 5-PHOSPHATE ISOMERASE KDSD"/>
    <property type="match status" value="1"/>
</dbReference>
<proteinExistence type="inferred from homology"/>
<dbReference type="CDD" id="cd05014">
    <property type="entry name" value="SIS_Kpsf"/>
    <property type="match status" value="1"/>
</dbReference>
<dbReference type="PROSITE" id="PS51464">
    <property type="entry name" value="SIS"/>
    <property type="match status" value="1"/>
</dbReference>
<reference evidence="8 9" key="1">
    <citation type="journal article" name="Front. Microbiol.">
        <title>Sugar Metabolism of the First Thermophilic Planctomycete Thermogutta terrifontis: Comparative Genomic and Transcriptomic Approaches.</title>
        <authorList>
            <person name="Elcheninov A.G."/>
            <person name="Menzel P."/>
            <person name="Gudbergsdottir S.R."/>
            <person name="Slesarev A.I."/>
            <person name="Kadnikov V.V."/>
            <person name="Krogh A."/>
            <person name="Bonch-Osmolovskaya E.A."/>
            <person name="Peng X."/>
            <person name="Kublanov I.V."/>
        </authorList>
    </citation>
    <scope>NUCLEOTIDE SEQUENCE [LARGE SCALE GENOMIC DNA]</scope>
    <source>
        <strain evidence="8 9">R1</strain>
    </source>
</reference>
<sequence>MRSLAGDSVDRFHEIRNQVVAASKPGPRRQYGRIPNMGTDAALSKHSEFEQLRFARDVVSTIGRAVVQAAGCLGPSFCKAVAIIHSCSGNVIVTGIGKAGLIGQKISATLASTGTPSHFLHPAEAVHGDLGRIRRGDVAIVLSWSGETEEVVRLLPFFREMDVPIIAITSREESRLGRAAATVIALGSVGEAGHLQLAPTTTTAVMLAVGDAIALTLSYLRGFRPEDFARFHPGGSLGRKLGRVEDQMRPLSQCRLASERHTIRQIIVETRLPGRRTGAIMLLDDEGRLTGIFTDSDLAKLLESRRESVLDEPVSEYMTRSPITVLLGTPLREAVALLARKKISELPVVDKDNHPCGLLDITDVIGLFPEASSAIEAEFAADDECVRHPQRGNVSAQSIDRTRDLPPTIIPLDHAKRSGSNQTD</sequence>
<dbReference type="InterPro" id="IPR050986">
    <property type="entry name" value="GutQ/KpsF_isomerases"/>
</dbReference>
<dbReference type="SUPFAM" id="SSF53697">
    <property type="entry name" value="SIS domain"/>
    <property type="match status" value="1"/>
</dbReference>
<evidence type="ECO:0000259" key="6">
    <source>
        <dbReference type="PROSITE" id="PS51371"/>
    </source>
</evidence>
<dbReference type="Proteomes" id="UP000215086">
    <property type="component" value="Chromosome"/>
</dbReference>
<evidence type="ECO:0000256" key="2">
    <source>
        <dbReference type="ARBA" id="ARBA00022737"/>
    </source>
</evidence>
<evidence type="ECO:0000313" key="9">
    <source>
        <dbReference type="Proteomes" id="UP000215086"/>
    </source>
</evidence>
<dbReference type="InterPro" id="IPR000644">
    <property type="entry name" value="CBS_dom"/>
</dbReference>
<dbReference type="Gene3D" id="3.40.50.10490">
    <property type="entry name" value="Glucose-6-phosphate isomerase like protein, domain 1"/>
    <property type="match status" value="1"/>
</dbReference>
<dbReference type="InterPro" id="IPR001347">
    <property type="entry name" value="SIS_dom"/>
</dbReference>
<keyword evidence="2" id="KW-0677">Repeat</keyword>
<dbReference type="InterPro" id="IPR004800">
    <property type="entry name" value="KdsD/KpsF-type"/>
</dbReference>
<keyword evidence="9" id="KW-1185">Reference proteome</keyword>
<comment type="similarity">
    <text evidence="1">Belongs to the SIS family. GutQ/KpsF subfamily.</text>
</comment>
<dbReference type="Pfam" id="PF00571">
    <property type="entry name" value="CBS"/>
    <property type="match status" value="1"/>
</dbReference>
<dbReference type="SMART" id="SM00116">
    <property type="entry name" value="CBS"/>
    <property type="match status" value="2"/>
</dbReference>
<evidence type="ECO:0000256" key="3">
    <source>
        <dbReference type="ARBA" id="ARBA00023122"/>
    </source>
</evidence>
<dbReference type="KEGG" id="ttf:THTE_1712"/>
<evidence type="ECO:0000256" key="4">
    <source>
        <dbReference type="PROSITE-ProRule" id="PRU00703"/>
    </source>
</evidence>
<accession>A0A286REC3</accession>